<proteinExistence type="predicted"/>
<comment type="caution">
    <text evidence="1">The sequence shown here is derived from an EMBL/GenBank/DDBJ whole genome shotgun (WGS) entry which is preliminary data.</text>
</comment>
<sequence length="140" mass="15357">MAEICTVDDRESFDRWVHSRRATVTVADEDWGHVTLEARSDGRGGASSLCRYTYALPPALAQRRRANTFVVGLEHSAQAGGECLHVRLVRTGFSAGTESLARYQAALLAAAQVELERRRCGATFASLSAYVVTRVLDWKG</sequence>
<organism evidence="1 2">
    <name type="scientific">Nocardiopsis coralli</name>
    <dbReference type="NCBI Taxonomy" id="2772213"/>
    <lineage>
        <taxon>Bacteria</taxon>
        <taxon>Bacillati</taxon>
        <taxon>Actinomycetota</taxon>
        <taxon>Actinomycetes</taxon>
        <taxon>Streptosporangiales</taxon>
        <taxon>Nocardiopsidaceae</taxon>
        <taxon>Nocardiopsis</taxon>
    </lineage>
</organism>
<accession>A0ABR9P052</accession>
<name>A0ABR9P052_9ACTN</name>
<reference evidence="1 2" key="1">
    <citation type="submission" date="2020-09" db="EMBL/GenBank/DDBJ databases">
        <title>Diversity and distribution of actinomycetes associated with coral in the coast of Hainan.</title>
        <authorList>
            <person name="Li F."/>
        </authorList>
    </citation>
    <scope>NUCLEOTIDE SEQUENCE [LARGE SCALE GENOMIC DNA]</scope>
    <source>
        <strain evidence="1 2">HNM0947</strain>
    </source>
</reference>
<protein>
    <submittedName>
        <fullName evidence="1">Uncharacterized protein</fullName>
    </submittedName>
</protein>
<evidence type="ECO:0000313" key="2">
    <source>
        <dbReference type="Proteomes" id="UP000806528"/>
    </source>
</evidence>
<dbReference type="Proteomes" id="UP000806528">
    <property type="component" value="Unassembled WGS sequence"/>
</dbReference>
<evidence type="ECO:0000313" key="1">
    <source>
        <dbReference type="EMBL" id="MBE2997193.1"/>
    </source>
</evidence>
<dbReference type="RefSeq" id="WP_193119855.1">
    <property type="nucleotide sequence ID" value="NZ_JADBGI010000001.1"/>
</dbReference>
<keyword evidence="2" id="KW-1185">Reference proteome</keyword>
<dbReference type="EMBL" id="JADBGI010000001">
    <property type="protein sequence ID" value="MBE2997193.1"/>
    <property type="molecule type" value="Genomic_DNA"/>
</dbReference>
<gene>
    <name evidence="1" type="ORF">IDM40_00540</name>
</gene>